<name>B4VL97_9CYAN</name>
<dbReference type="PROSITE" id="PS50887">
    <property type="entry name" value="GGDEF"/>
    <property type="match status" value="1"/>
</dbReference>
<dbReference type="STRING" id="118168.MC7420_455"/>
<organism evidence="7 8">
    <name type="scientific">Coleofasciculus chthonoplastes PCC 7420</name>
    <dbReference type="NCBI Taxonomy" id="118168"/>
    <lineage>
        <taxon>Bacteria</taxon>
        <taxon>Bacillati</taxon>
        <taxon>Cyanobacteriota</taxon>
        <taxon>Cyanophyceae</taxon>
        <taxon>Coleofasciculales</taxon>
        <taxon>Coleofasciculaceae</taxon>
        <taxon>Coleofasciculus</taxon>
    </lineage>
</organism>
<dbReference type="OrthoDB" id="453368at2"/>
<keyword evidence="2" id="KW-0418">Kinase</keyword>
<gene>
    <name evidence="7" type="ORF">MC7420_455</name>
</gene>
<dbReference type="FunFam" id="3.30.70.270:FF:000001">
    <property type="entry name" value="Diguanylate cyclase domain protein"/>
    <property type="match status" value="1"/>
</dbReference>
<evidence type="ECO:0000256" key="3">
    <source>
        <dbReference type="PROSITE-ProRule" id="PRU00169"/>
    </source>
</evidence>
<dbReference type="SMART" id="SM00065">
    <property type="entry name" value="GAF"/>
    <property type="match status" value="1"/>
</dbReference>
<dbReference type="RefSeq" id="WP_006099430.1">
    <property type="nucleotide sequence ID" value="NZ_DS989844.1"/>
</dbReference>
<dbReference type="Proteomes" id="UP000003835">
    <property type="component" value="Unassembled WGS sequence"/>
</dbReference>
<dbReference type="InterPro" id="IPR011006">
    <property type="entry name" value="CheY-like_superfamily"/>
</dbReference>
<keyword evidence="8" id="KW-1185">Reference proteome</keyword>
<dbReference type="eggNOG" id="COG0745">
    <property type="taxonomic scope" value="Bacteria"/>
</dbReference>
<dbReference type="PROSITE" id="PS50110">
    <property type="entry name" value="RESPONSE_REGULATORY"/>
    <property type="match status" value="1"/>
</dbReference>
<dbReference type="InterPro" id="IPR016132">
    <property type="entry name" value="Phyto_chromo_attachment"/>
</dbReference>
<feature type="domain" description="Response regulatory" evidence="5">
    <location>
        <begin position="18"/>
        <end position="135"/>
    </location>
</feature>
<dbReference type="PROSITE" id="PS50046">
    <property type="entry name" value="PHYTOCHROME_2"/>
    <property type="match status" value="1"/>
</dbReference>
<proteinExistence type="predicted"/>
<evidence type="ECO:0000259" key="5">
    <source>
        <dbReference type="PROSITE" id="PS50110"/>
    </source>
</evidence>
<dbReference type="InterPro" id="IPR000160">
    <property type="entry name" value="GGDEF_dom"/>
</dbReference>
<dbReference type="Gene3D" id="3.30.450.40">
    <property type="match status" value="1"/>
</dbReference>
<dbReference type="Gene3D" id="3.40.50.2300">
    <property type="match status" value="1"/>
</dbReference>
<reference evidence="7 8" key="1">
    <citation type="submission" date="2008-07" db="EMBL/GenBank/DDBJ databases">
        <authorList>
            <person name="Tandeau de Marsac N."/>
            <person name="Ferriera S."/>
            <person name="Johnson J."/>
            <person name="Kravitz S."/>
            <person name="Beeson K."/>
            <person name="Sutton G."/>
            <person name="Rogers Y.-H."/>
            <person name="Friedman R."/>
            <person name="Frazier M."/>
            <person name="Venter J.C."/>
        </authorList>
    </citation>
    <scope>NUCLEOTIDE SEQUENCE [LARGE SCALE GENOMIC DNA]</scope>
    <source>
        <strain evidence="7 8">PCC 7420</strain>
    </source>
</reference>
<dbReference type="GO" id="GO:0005886">
    <property type="term" value="C:plasma membrane"/>
    <property type="evidence" value="ECO:0007669"/>
    <property type="project" value="TreeGrafter"/>
</dbReference>
<dbReference type="Pfam" id="PF01590">
    <property type="entry name" value="GAF"/>
    <property type="match status" value="1"/>
</dbReference>
<dbReference type="InterPro" id="IPR029016">
    <property type="entry name" value="GAF-like_dom_sf"/>
</dbReference>
<dbReference type="GO" id="GO:1902201">
    <property type="term" value="P:negative regulation of bacterial-type flagellum-dependent cell motility"/>
    <property type="evidence" value="ECO:0007669"/>
    <property type="project" value="TreeGrafter"/>
</dbReference>
<dbReference type="GO" id="GO:0052621">
    <property type="term" value="F:diguanylate cyclase activity"/>
    <property type="evidence" value="ECO:0007669"/>
    <property type="project" value="TreeGrafter"/>
</dbReference>
<dbReference type="PANTHER" id="PTHR45138:SF9">
    <property type="entry name" value="DIGUANYLATE CYCLASE DGCM-RELATED"/>
    <property type="match status" value="1"/>
</dbReference>
<accession>B4VL97</accession>
<dbReference type="InterPro" id="IPR050469">
    <property type="entry name" value="Diguanylate_Cyclase"/>
</dbReference>
<dbReference type="NCBIfam" id="TIGR00254">
    <property type="entry name" value="GGDEF"/>
    <property type="match status" value="1"/>
</dbReference>
<dbReference type="InterPro" id="IPR003018">
    <property type="entry name" value="GAF"/>
</dbReference>
<sequence length="508" mass="58139">MNRLKCNQPVLSDSQIIKILLIEDNRVEAELIQELFSEVNSNQFAITHAQRLSQGIKKLIDFTFDIILLDLSLPDSQGLNTVIQVKAKAPTTPIVVLTSLNDQKLAIQVVREGAQDYLIKGQFAGENLIRAIRYAIERERDRESIRQQAKRERILERMVEQIRRSLDLEEILHTTVTQIRQFLKTDRVLIYRYQADKSPTMLLEAADYSNSYPEIPAIHELFNLPQILSDNEEFIQVINSKKMSNLKPKLFNLHKQSVLAIPICNSESDLKKPQSPVYHQLWGIIIAHHCTPNRQWQTWEIDCLNQLVKQVSIAIQQSELYQKVKTDNQHLQKLVKIDSLTGIANRRRFDQVLAEELICSRRNLTPLSLILCDIDFFKAYNDTYGHWVGDNCLKEVAEAICQAAQRPSDLVARYGGEEFVVILSNTDNPGAFIVAQKIRYQMDKLKRPHAKSPIHPWVTLSLGIATTTPSHQLSSSELVQLADRALYKAKALGRDRIFSANSDPDFQV</sequence>
<dbReference type="InterPro" id="IPR029787">
    <property type="entry name" value="Nucleotide_cyclase"/>
</dbReference>
<dbReference type="EMBL" id="DS989844">
    <property type="protein sequence ID" value="EDX77318.1"/>
    <property type="molecule type" value="Genomic_DNA"/>
</dbReference>
<feature type="domain" description="GGDEF" evidence="6">
    <location>
        <begin position="365"/>
        <end position="502"/>
    </location>
</feature>
<dbReference type="Gene3D" id="3.30.70.270">
    <property type="match status" value="1"/>
</dbReference>
<protein>
    <submittedName>
        <fullName evidence="7">GGDEF domain protein</fullName>
    </submittedName>
</protein>
<keyword evidence="1" id="KW-0808">Transferase</keyword>
<feature type="modified residue" description="4-aspartylphosphate" evidence="3">
    <location>
        <position position="70"/>
    </location>
</feature>
<dbReference type="CDD" id="cd00156">
    <property type="entry name" value="REC"/>
    <property type="match status" value="1"/>
</dbReference>
<dbReference type="InterPro" id="IPR001789">
    <property type="entry name" value="Sig_transdc_resp-reg_receiver"/>
</dbReference>
<evidence type="ECO:0000259" key="4">
    <source>
        <dbReference type="PROSITE" id="PS50046"/>
    </source>
</evidence>
<dbReference type="SUPFAM" id="SSF52172">
    <property type="entry name" value="CheY-like"/>
    <property type="match status" value="1"/>
</dbReference>
<dbReference type="GO" id="GO:0000160">
    <property type="term" value="P:phosphorelay signal transduction system"/>
    <property type="evidence" value="ECO:0007669"/>
    <property type="project" value="InterPro"/>
</dbReference>
<evidence type="ECO:0000256" key="1">
    <source>
        <dbReference type="ARBA" id="ARBA00022679"/>
    </source>
</evidence>
<feature type="domain" description="Phytochrome chromophore attachment site" evidence="4">
    <location>
        <begin position="167"/>
        <end position="310"/>
    </location>
</feature>
<dbReference type="SMART" id="SM00267">
    <property type="entry name" value="GGDEF"/>
    <property type="match status" value="1"/>
</dbReference>
<evidence type="ECO:0000256" key="2">
    <source>
        <dbReference type="ARBA" id="ARBA00022777"/>
    </source>
</evidence>
<dbReference type="AlphaFoldDB" id="B4VL97"/>
<dbReference type="SUPFAM" id="SSF55073">
    <property type="entry name" value="Nucleotide cyclase"/>
    <property type="match status" value="1"/>
</dbReference>
<dbReference type="eggNOG" id="COG3706">
    <property type="taxonomic scope" value="Bacteria"/>
</dbReference>
<keyword evidence="3" id="KW-0597">Phosphoprotein</keyword>
<dbReference type="SMART" id="SM00448">
    <property type="entry name" value="REC"/>
    <property type="match status" value="1"/>
</dbReference>
<dbReference type="CDD" id="cd01949">
    <property type="entry name" value="GGDEF"/>
    <property type="match status" value="1"/>
</dbReference>
<dbReference type="HOGENOM" id="CLU_000445_11_28_3"/>
<dbReference type="GO" id="GO:0016301">
    <property type="term" value="F:kinase activity"/>
    <property type="evidence" value="ECO:0007669"/>
    <property type="project" value="UniProtKB-KW"/>
</dbReference>
<dbReference type="PANTHER" id="PTHR45138">
    <property type="entry name" value="REGULATORY COMPONENTS OF SENSORY TRANSDUCTION SYSTEM"/>
    <property type="match status" value="1"/>
</dbReference>
<dbReference type="Pfam" id="PF00990">
    <property type="entry name" value="GGDEF"/>
    <property type="match status" value="1"/>
</dbReference>
<dbReference type="GO" id="GO:0043709">
    <property type="term" value="P:cell adhesion involved in single-species biofilm formation"/>
    <property type="evidence" value="ECO:0007669"/>
    <property type="project" value="TreeGrafter"/>
</dbReference>
<evidence type="ECO:0000259" key="6">
    <source>
        <dbReference type="PROSITE" id="PS50887"/>
    </source>
</evidence>
<evidence type="ECO:0000313" key="8">
    <source>
        <dbReference type="Proteomes" id="UP000003835"/>
    </source>
</evidence>
<dbReference type="SUPFAM" id="SSF55781">
    <property type="entry name" value="GAF domain-like"/>
    <property type="match status" value="1"/>
</dbReference>
<dbReference type="InterPro" id="IPR043128">
    <property type="entry name" value="Rev_trsase/Diguanyl_cyclase"/>
</dbReference>
<dbReference type="Pfam" id="PF00072">
    <property type="entry name" value="Response_reg"/>
    <property type="match status" value="1"/>
</dbReference>
<evidence type="ECO:0000313" key="7">
    <source>
        <dbReference type="EMBL" id="EDX77318.1"/>
    </source>
</evidence>